<proteinExistence type="predicted"/>
<gene>
    <name evidence="1" type="ORF">COU47_01025</name>
</gene>
<evidence type="ECO:0000313" key="1">
    <source>
        <dbReference type="EMBL" id="PIR70000.1"/>
    </source>
</evidence>
<dbReference type="AlphaFoldDB" id="A0A2H0TEN2"/>
<dbReference type="Pfam" id="PF05014">
    <property type="entry name" value="Nuc_deoxyrib_tr"/>
    <property type="match status" value="1"/>
</dbReference>
<comment type="caution">
    <text evidence="1">The sequence shown here is derived from an EMBL/GenBank/DDBJ whole genome shotgun (WGS) entry which is preliminary data.</text>
</comment>
<name>A0A2H0TEN2_9BACT</name>
<dbReference type="InterPro" id="IPR051239">
    <property type="entry name" value="2'-dNMP_N-hydrolase"/>
</dbReference>
<evidence type="ECO:0008006" key="3">
    <source>
        <dbReference type="Google" id="ProtNLM"/>
    </source>
</evidence>
<organism evidence="1 2">
    <name type="scientific">Candidatus Niyogibacteria bacterium CG10_big_fil_rev_8_21_14_0_10_46_36</name>
    <dbReference type="NCBI Taxonomy" id="1974726"/>
    <lineage>
        <taxon>Bacteria</taxon>
        <taxon>Candidatus Niyogiibacteriota</taxon>
    </lineage>
</organism>
<dbReference type="Proteomes" id="UP000231503">
    <property type="component" value="Unassembled WGS sequence"/>
</dbReference>
<dbReference type="EMBL" id="PFCO01000001">
    <property type="protein sequence ID" value="PIR70000.1"/>
    <property type="molecule type" value="Genomic_DNA"/>
</dbReference>
<sequence length="216" mass="24511">MIRSMSKNLPQRRRNDMKYSDKRIYLAGPDVFLPNAIEIGEKKKEICARYDFEGAFPLDNELALDGLEPNEMGIAIYDANVDVMESSAFVIANMTPFRGPSMDVGTAHEMGHMRGLKRPVLGYRNTTETYAQRIFHFFGEKRRHSAHPEEGGHVTDPKGVTIENFGLGDNLMVDCSVIRSGFVVIEKKVPHNEHFTNLEAFKRCVELLYEYCSTSV</sequence>
<evidence type="ECO:0000313" key="2">
    <source>
        <dbReference type="Proteomes" id="UP000231503"/>
    </source>
</evidence>
<protein>
    <recommendedName>
        <fullName evidence="3">Nucleoside 2-deoxyribosyltransferase</fullName>
    </recommendedName>
</protein>
<dbReference type="Gene3D" id="3.40.50.450">
    <property type="match status" value="1"/>
</dbReference>
<accession>A0A2H0TEN2</accession>
<reference evidence="2" key="1">
    <citation type="submission" date="2017-09" db="EMBL/GenBank/DDBJ databases">
        <title>Depth-based differentiation of microbial function through sediment-hosted aquifers and enrichment of novel symbionts in the deep terrestrial subsurface.</title>
        <authorList>
            <person name="Probst A.J."/>
            <person name="Ladd B."/>
            <person name="Jarett J.K."/>
            <person name="Geller-Mcgrath D.E."/>
            <person name="Sieber C.M.K."/>
            <person name="Emerson J.B."/>
            <person name="Anantharaman K."/>
            <person name="Thomas B.C."/>
            <person name="Malmstrom R."/>
            <person name="Stieglmeier M."/>
            <person name="Klingl A."/>
            <person name="Woyke T."/>
            <person name="Ryan C.M."/>
            <person name="Banfield J.F."/>
        </authorList>
    </citation>
    <scope>NUCLEOTIDE SEQUENCE [LARGE SCALE GENOMIC DNA]</scope>
</reference>
<dbReference type="GO" id="GO:0070694">
    <property type="term" value="F:5-hydroxymethyl-dUMP N-hydrolase activity"/>
    <property type="evidence" value="ECO:0007669"/>
    <property type="project" value="TreeGrafter"/>
</dbReference>
<dbReference type="PANTHER" id="PTHR15364">
    <property type="entry name" value="2'-DEOXYNUCLEOSIDE 5'-PHOSPHATE N-HYDROLASE 1"/>
    <property type="match status" value="1"/>
</dbReference>
<dbReference type="SUPFAM" id="SSF52309">
    <property type="entry name" value="N-(deoxy)ribosyltransferase-like"/>
    <property type="match status" value="1"/>
</dbReference>
<dbReference type="PANTHER" id="PTHR15364:SF0">
    <property type="entry name" value="2'-DEOXYNUCLEOSIDE 5'-PHOSPHATE N-HYDROLASE 1"/>
    <property type="match status" value="1"/>
</dbReference>
<dbReference type="GO" id="GO:0009159">
    <property type="term" value="P:deoxyribonucleoside monophosphate catabolic process"/>
    <property type="evidence" value="ECO:0007669"/>
    <property type="project" value="TreeGrafter"/>
</dbReference>
<dbReference type="InterPro" id="IPR007710">
    <property type="entry name" value="Nucleoside_deoxyribTrfase"/>
</dbReference>